<keyword evidence="1" id="KW-0597">Phosphoprotein</keyword>
<reference evidence="10 11" key="1">
    <citation type="submission" date="2014-11" db="EMBL/GenBank/DDBJ databases">
        <title>Draft Genome Sequences of Paenibacillus polymyxa NRRL B-30509 and Paenibacillus terrae NRRL B-30644, Strains from a Poultry Environment that Produce Tridecaptin A and Paenicidins.</title>
        <authorList>
            <person name="van Belkum M.J."/>
            <person name="Lohans C.T."/>
            <person name="Vederas J.C."/>
        </authorList>
    </citation>
    <scope>NUCLEOTIDE SEQUENCE [LARGE SCALE GENOMIC DNA]</scope>
    <source>
        <strain evidence="10 11">NRRL B-30644</strain>
    </source>
</reference>
<keyword evidence="11" id="KW-1185">Reference proteome</keyword>
<evidence type="ECO:0000256" key="3">
    <source>
        <dbReference type="ARBA" id="ARBA00023015"/>
    </source>
</evidence>
<keyword evidence="4 7" id="KW-0238">DNA-binding</keyword>
<sequence length="231" mass="26405">MNPLILLVDGNEASATTYTRQLKQEGYQVVYARNVAEGESYLDENSVNLLLLNMENEQANTQGLIRIMQQNDPTVPMFVMTSSDDENHIVSCFEQGAHDVIVQPFSPKVFQARVANLLRIFGTERDVKRPIQAGDLHIDSGSRLVSRGGQKLELTPKEFDLLFHLAIHLNQVCSRQQILKDVWKHDYIVDTNVVDVYIRHLRVKVDKGQRFKMIRTERGIGYSLRTPPEVE</sequence>
<evidence type="ECO:0000256" key="7">
    <source>
        <dbReference type="PROSITE-ProRule" id="PRU01091"/>
    </source>
</evidence>
<dbReference type="Gene3D" id="1.10.10.10">
    <property type="entry name" value="Winged helix-like DNA-binding domain superfamily/Winged helix DNA-binding domain"/>
    <property type="match status" value="1"/>
</dbReference>
<dbReference type="RefSeq" id="WP_044648257.1">
    <property type="nucleotide sequence ID" value="NZ_JTHP01000058.1"/>
</dbReference>
<evidence type="ECO:0000256" key="5">
    <source>
        <dbReference type="ARBA" id="ARBA00023163"/>
    </source>
</evidence>
<dbReference type="CDD" id="cd00383">
    <property type="entry name" value="trans_reg_C"/>
    <property type="match status" value="1"/>
</dbReference>
<feature type="DNA-binding region" description="OmpR/PhoB-type" evidence="7">
    <location>
        <begin position="128"/>
        <end position="226"/>
    </location>
</feature>
<evidence type="ECO:0000313" key="10">
    <source>
        <dbReference type="EMBL" id="KJD43396.1"/>
    </source>
</evidence>
<dbReference type="Pfam" id="PF00072">
    <property type="entry name" value="Response_reg"/>
    <property type="match status" value="1"/>
</dbReference>
<evidence type="ECO:0000256" key="2">
    <source>
        <dbReference type="ARBA" id="ARBA00023012"/>
    </source>
</evidence>
<dbReference type="GO" id="GO:0000156">
    <property type="term" value="F:phosphorelay response regulator activity"/>
    <property type="evidence" value="ECO:0007669"/>
    <property type="project" value="TreeGrafter"/>
</dbReference>
<dbReference type="CDD" id="cd00156">
    <property type="entry name" value="REC"/>
    <property type="match status" value="1"/>
</dbReference>
<keyword evidence="2" id="KW-0902">Two-component regulatory system</keyword>
<dbReference type="InterPro" id="IPR001789">
    <property type="entry name" value="Sig_transdc_resp-reg_receiver"/>
</dbReference>
<dbReference type="GO" id="GO:0005829">
    <property type="term" value="C:cytosol"/>
    <property type="evidence" value="ECO:0007669"/>
    <property type="project" value="TreeGrafter"/>
</dbReference>
<proteinExistence type="predicted"/>
<evidence type="ECO:0000256" key="4">
    <source>
        <dbReference type="ARBA" id="ARBA00023125"/>
    </source>
</evidence>
<dbReference type="OrthoDB" id="188184at2"/>
<evidence type="ECO:0000259" key="9">
    <source>
        <dbReference type="PROSITE" id="PS51755"/>
    </source>
</evidence>
<dbReference type="InterPro" id="IPR001867">
    <property type="entry name" value="OmpR/PhoB-type_DNA-bd"/>
</dbReference>
<dbReference type="PANTHER" id="PTHR48111:SF1">
    <property type="entry name" value="TWO-COMPONENT RESPONSE REGULATOR ORR33"/>
    <property type="match status" value="1"/>
</dbReference>
<dbReference type="InterPro" id="IPR039420">
    <property type="entry name" value="WalR-like"/>
</dbReference>
<evidence type="ECO:0000313" key="11">
    <source>
        <dbReference type="Proteomes" id="UP000032534"/>
    </source>
</evidence>
<name>A0A0D7WW32_9BACL</name>
<dbReference type="GO" id="GO:0006355">
    <property type="term" value="P:regulation of DNA-templated transcription"/>
    <property type="evidence" value="ECO:0007669"/>
    <property type="project" value="InterPro"/>
</dbReference>
<dbReference type="PANTHER" id="PTHR48111">
    <property type="entry name" value="REGULATOR OF RPOS"/>
    <property type="match status" value="1"/>
</dbReference>
<dbReference type="FunFam" id="1.10.10.10:FF:000005">
    <property type="entry name" value="Two-component system response regulator"/>
    <property type="match status" value="1"/>
</dbReference>
<dbReference type="InterPro" id="IPR016032">
    <property type="entry name" value="Sig_transdc_resp-reg_C-effctor"/>
</dbReference>
<dbReference type="Gene3D" id="3.40.50.2300">
    <property type="match status" value="1"/>
</dbReference>
<dbReference type="GO" id="GO:0000976">
    <property type="term" value="F:transcription cis-regulatory region binding"/>
    <property type="evidence" value="ECO:0007669"/>
    <property type="project" value="TreeGrafter"/>
</dbReference>
<dbReference type="Proteomes" id="UP000032534">
    <property type="component" value="Unassembled WGS sequence"/>
</dbReference>
<dbReference type="Pfam" id="PF00486">
    <property type="entry name" value="Trans_reg_C"/>
    <property type="match status" value="1"/>
</dbReference>
<dbReference type="EMBL" id="JTHP01000058">
    <property type="protein sequence ID" value="KJD43396.1"/>
    <property type="molecule type" value="Genomic_DNA"/>
</dbReference>
<dbReference type="InterPro" id="IPR011006">
    <property type="entry name" value="CheY-like_superfamily"/>
</dbReference>
<gene>
    <name evidence="10" type="ORF">QD47_22660</name>
</gene>
<dbReference type="PROSITE" id="PS51755">
    <property type="entry name" value="OMPR_PHOB"/>
    <property type="match status" value="1"/>
</dbReference>
<dbReference type="SMART" id="SM00448">
    <property type="entry name" value="REC"/>
    <property type="match status" value="1"/>
</dbReference>
<keyword evidence="3" id="KW-0805">Transcription regulation</keyword>
<comment type="caution">
    <text evidence="10">The sequence shown here is derived from an EMBL/GenBank/DDBJ whole genome shotgun (WGS) entry which is preliminary data.</text>
</comment>
<evidence type="ECO:0000256" key="1">
    <source>
        <dbReference type="ARBA" id="ARBA00022553"/>
    </source>
</evidence>
<dbReference type="GO" id="GO:0032993">
    <property type="term" value="C:protein-DNA complex"/>
    <property type="evidence" value="ECO:0007669"/>
    <property type="project" value="TreeGrafter"/>
</dbReference>
<dbReference type="SUPFAM" id="SSF46894">
    <property type="entry name" value="C-terminal effector domain of the bipartite response regulators"/>
    <property type="match status" value="1"/>
</dbReference>
<evidence type="ECO:0000259" key="8">
    <source>
        <dbReference type="PROSITE" id="PS50110"/>
    </source>
</evidence>
<protein>
    <submittedName>
        <fullName evidence="10">Transcriptional regulator</fullName>
    </submittedName>
</protein>
<accession>A0A0D7WW32</accession>
<dbReference type="AlphaFoldDB" id="A0A0D7WW32"/>
<dbReference type="PROSITE" id="PS50110">
    <property type="entry name" value="RESPONSE_REGULATORY"/>
    <property type="match status" value="1"/>
</dbReference>
<dbReference type="InterPro" id="IPR036388">
    <property type="entry name" value="WH-like_DNA-bd_sf"/>
</dbReference>
<dbReference type="PATRIC" id="fig|159743.3.peg.5038"/>
<comment type="caution">
    <text evidence="6">Lacks conserved residue(s) required for the propagation of feature annotation.</text>
</comment>
<organism evidence="10 11">
    <name type="scientific">Paenibacillus terrae</name>
    <dbReference type="NCBI Taxonomy" id="159743"/>
    <lineage>
        <taxon>Bacteria</taxon>
        <taxon>Bacillati</taxon>
        <taxon>Bacillota</taxon>
        <taxon>Bacilli</taxon>
        <taxon>Bacillales</taxon>
        <taxon>Paenibacillaceae</taxon>
        <taxon>Paenibacillus</taxon>
    </lineage>
</organism>
<keyword evidence="5" id="KW-0804">Transcription</keyword>
<dbReference type="SMART" id="SM00862">
    <property type="entry name" value="Trans_reg_C"/>
    <property type="match status" value="1"/>
</dbReference>
<feature type="domain" description="OmpR/PhoB-type" evidence="9">
    <location>
        <begin position="128"/>
        <end position="226"/>
    </location>
</feature>
<dbReference type="SUPFAM" id="SSF52172">
    <property type="entry name" value="CheY-like"/>
    <property type="match status" value="1"/>
</dbReference>
<evidence type="ECO:0000256" key="6">
    <source>
        <dbReference type="PROSITE-ProRule" id="PRU00169"/>
    </source>
</evidence>
<feature type="domain" description="Response regulatory" evidence="8">
    <location>
        <begin position="4"/>
        <end position="118"/>
    </location>
</feature>